<evidence type="ECO:0000256" key="6">
    <source>
        <dbReference type="ARBA" id="ARBA00023136"/>
    </source>
</evidence>
<keyword evidence="8 9" id="KW-0807">Transducer</keyword>
<dbReference type="InterPro" id="IPR000276">
    <property type="entry name" value="GPCR_Rhodpsn"/>
</dbReference>
<dbReference type="Gene3D" id="1.20.1070.10">
    <property type="entry name" value="Rhodopsin 7-helix transmembrane proteins"/>
    <property type="match status" value="1"/>
</dbReference>
<dbReference type="AlphaFoldDB" id="A0AAD9QL42"/>
<dbReference type="SUPFAM" id="SSF81321">
    <property type="entry name" value="Family A G protein-coupled receptor-like"/>
    <property type="match status" value="1"/>
</dbReference>
<accession>A0AAD9QL42</accession>
<feature type="transmembrane region" description="Helical" evidence="10">
    <location>
        <begin position="138"/>
        <end position="158"/>
    </location>
</feature>
<organism evidence="12 13">
    <name type="scientific">Acropora cervicornis</name>
    <name type="common">Staghorn coral</name>
    <dbReference type="NCBI Taxonomy" id="6130"/>
    <lineage>
        <taxon>Eukaryota</taxon>
        <taxon>Metazoa</taxon>
        <taxon>Cnidaria</taxon>
        <taxon>Anthozoa</taxon>
        <taxon>Hexacorallia</taxon>
        <taxon>Scleractinia</taxon>
        <taxon>Astrocoeniina</taxon>
        <taxon>Acroporidae</taxon>
        <taxon>Acropora</taxon>
    </lineage>
</organism>
<evidence type="ECO:0000259" key="11">
    <source>
        <dbReference type="PROSITE" id="PS50262"/>
    </source>
</evidence>
<gene>
    <name evidence="12" type="ORF">P5673_013521</name>
</gene>
<dbReference type="Proteomes" id="UP001249851">
    <property type="component" value="Unassembled WGS sequence"/>
</dbReference>
<evidence type="ECO:0000256" key="7">
    <source>
        <dbReference type="ARBA" id="ARBA00023170"/>
    </source>
</evidence>
<reference evidence="12" key="2">
    <citation type="journal article" date="2023" name="Science">
        <title>Genomic signatures of disease resistance in endangered staghorn corals.</title>
        <authorList>
            <person name="Vollmer S.V."/>
            <person name="Selwyn J.D."/>
            <person name="Despard B.A."/>
            <person name="Roesel C.L."/>
        </authorList>
    </citation>
    <scope>NUCLEOTIDE SEQUENCE</scope>
    <source>
        <strain evidence="12">K2</strain>
    </source>
</reference>
<evidence type="ECO:0000256" key="4">
    <source>
        <dbReference type="ARBA" id="ARBA00022989"/>
    </source>
</evidence>
<keyword evidence="2" id="KW-1003">Cell membrane</keyword>
<evidence type="ECO:0000313" key="12">
    <source>
        <dbReference type="EMBL" id="KAK2563169.1"/>
    </source>
</evidence>
<feature type="transmembrane region" description="Helical" evidence="10">
    <location>
        <begin position="59"/>
        <end position="84"/>
    </location>
</feature>
<keyword evidence="5 9" id="KW-0297">G-protein coupled receptor</keyword>
<evidence type="ECO:0000256" key="3">
    <source>
        <dbReference type="ARBA" id="ARBA00022692"/>
    </source>
</evidence>
<evidence type="ECO:0000256" key="1">
    <source>
        <dbReference type="ARBA" id="ARBA00004651"/>
    </source>
</evidence>
<protein>
    <submittedName>
        <fullName evidence="12">Melatonin receptor type 1B</fullName>
    </submittedName>
</protein>
<keyword evidence="4 10" id="KW-1133">Transmembrane helix</keyword>
<evidence type="ECO:0000256" key="9">
    <source>
        <dbReference type="RuleBase" id="RU000688"/>
    </source>
</evidence>
<dbReference type="Pfam" id="PF00001">
    <property type="entry name" value="7tm_1"/>
    <property type="match status" value="1"/>
</dbReference>
<comment type="caution">
    <text evidence="12">The sequence shown here is derived from an EMBL/GenBank/DDBJ whole genome shotgun (WGS) entry which is preliminary data.</text>
</comment>
<keyword evidence="7 9" id="KW-0675">Receptor</keyword>
<feature type="domain" description="G-protein coupled receptors family 1 profile" evidence="11">
    <location>
        <begin position="38"/>
        <end position="296"/>
    </location>
</feature>
<sequence length="339" mass="38850">MTEKEQEILSFALRGRPEGLVVLESALMIVINFMAFAGNLMVCWAVYRNQRLRTIPNIYVVTLAISDSLMAVLCMPISIVLLITGRWPFSEAVCHFQGFFCFFCALYSLLLMTATAINRYFRVVKPSLYRRRFKVKPTIISVLVIALVAGFGAGFSSMTRLATFIVHYGKVICFMDFKTPQTDMAYMAFLDIVYIAIPIGIVSFAYYTIFKTIKEHNRDFEFTTRQSRIMSLNVEEIRVTKALFATVLGFVLCWGPIAAIDMVSSFTEHKITIPRHVFALYIYLGFGSCAINPFIYAVMNKSFRTEFVRVLFFWKKRNFVDAIEKTRTQRTIKTAASRN</sequence>
<feature type="transmembrane region" description="Helical" evidence="10">
    <location>
        <begin position="184"/>
        <end position="209"/>
    </location>
</feature>
<feature type="transmembrane region" description="Helical" evidence="10">
    <location>
        <begin position="242"/>
        <end position="260"/>
    </location>
</feature>
<dbReference type="InterPro" id="IPR017452">
    <property type="entry name" value="GPCR_Rhodpsn_7TM"/>
</dbReference>
<feature type="transmembrane region" description="Helical" evidence="10">
    <location>
        <begin position="280"/>
        <end position="299"/>
    </location>
</feature>
<reference evidence="12" key="1">
    <citation type="journal article" date="2023" name="G3 (Bethesda)">
        <title>Whole genome assembly and annotation of the endangered Caribbean coral Acropora cervicornis.</title>
        <authorList>
            <person name="Selwyn J.D."/>
            <person name="Vollmer S.V."/>
        </authorList>
    </citation>
    <scope>NUCLEOTIDE SEQUENCE</scope>
    <source>
        <strain evidence="12">K2</strain>
    </source>
</reference>
<evidence type="ECO:0000256" key="8">
    <source>
        <dbReference type="ARBA" id="ARBA00023224"/>
    </source>
</evidence>
<evidence type="ECO:0000313" key="13">
    <source>
        <dbReference type="Proteomes" id="UP001249851"/>
    </source>
</evidence>
<dbReference type="PROSITE" id="PS00237">
    <property type="entry name" value="G_PROTEIN_RECEP_F1_1"/>
    <property type="match status" value="1"/>
</dbReference>
<keyword evidence="6 10" id="KW-0472">Membrane</keyword>
<keyword evidence="13" id="KW-1185">Reference proteome</keyword>
<evidence type="ECO:0000256" key="5">
    <source>
        <dbReference type="ARBA" id="ARBA00023040"/>
    </source>
</evidence>
<comment type="similarity">
    <text evidence="9">Belongs to the G-protein coupled receptor 1 family.</text>
</comment>
<dbReference type="PROSITE" id="PS50262">
    <property type="entry name" value="G_PROTEIN_RECEP_F1_2"/>
    <property type="match status" value="1"/>
</dbReference>
<keyword evidence="3 9" id="KW-0812">Transmembrane</keyword>
<dbReference type="PANTHER" id="PTHR22752">
    <property type="entry name" value="G PROTEIN-COUPLED RECEPTOR"/>
    <property type="match status" value="1"/>
</dbReference>
<comment type="subcellular location">
    <subcellularLocation>
        <location evidence="1">Cell membrane</location>
        <topology evidence="1">Multi-pass membrane protein</topology>
    </subcellularLocation>
</comment>
<dbReference type="GO" id="GO:0004930">
    <property type="term" value="F:G protein-coupled receptor activity"/>
    <property type="evidence" value="ECO:0007669"/>
    <property type="project" value="UniProtKB-KW"/>
</dbReference>
<dbReference type="GO" id="GO:0005886">
    <property type="term" value="C:plasma membrane"/>
    <property type="evidence" value="ECO:0007669"/>
    <property type="project" value="UniProtKB-SubCell"/>
</dbReference>
<dbReference type="PRINTS" id="PR00237">
    <property type="entry name" value="GPCRRHODOPSN"/>
</dbReference>
<evidence type="ECO:0000256" key="2">
    <source>
        <dbReference type="ARBA" id="ARBA00022475"/>
    </source>
</evidence>
<evidence type="ECO:0000256" key="10">
    <source>
        <dbReference type="SAM" id="Phobius"/>
    </source>
</evidence>
<proteinExistence type="inferred from homology"/>
<dbReference type="EMBL" id="JARQWQ010000026">
    <property type="protein sequence ID" value="KAK2563169.1"/>
    <property type="molecule type" value="Genomic_DNA"/>
</dbReference>
<feature type="transmembrane region" description="Helical" evidence="10">
    <location>
        <begin position="96"/>
        <end position="117"/>
    </location>
</feature>
<name>A0AAD9QL42_ACRCE</name>
<feature type="transmembrane region" description="Helical" evidence="10">
    <location>
        <begin position="20"/>
        <end position="47"/>
    </location>
</feature>
<dbReference type="CDD" id="cd00637">
    <property type="entry name" value="7tm_classA_rhodopsin-like"/>
    <property type="match status" value="1"/>
</dbReference>